<dbReference type="PANTHER" id="PTHR40072">
    <property type="entry name" value="MOLYBDOPTERIN-GUANINE DINUCLEOTIDE BIOSYNTHESIS ADAPTER PROTEIN-RELATED"/>
    <property type="match status" value="1"/>
</dbReference>
<dbReference type="Pfam" id="PF03205">
    <property type="entry name" value="MobB"/>
    <property type="match status" value="1"/>
</dbReference>
<feature type="domain" description="Molybdopterin-guanine dinucleotide biosynthesis protein B (MobB)" evidence="1">
    <location>
        <begin position="4"/>
        <end position="134"/>
    </location>
</feature>
<evidence type="ECO:0000313" key="3">
    <source>
        <dbReference type="Proteomes" id="UP000279384"/>
    </source>
</evidence>
<dbReference type="GO" id="GO:0005525">
    <property type="term" value="F:GTP binding"/>
    <property type="evidence" value="ECO:0007669"/>
    <property type="project" value="InterPro"/>
</dbReference>
<dbReference type="CDD" id="cd03116">
    <property type="entry name" value="MobB"/>
    <property type="match status" value="1"/>
</dbReference>
<dbReference type="InterPro" id="IPR052539">
    <property type="entry name" value="MGD_biosynthesis_adapter"/>
</dbReference>
<dbReference type="SUPFAM" id="SSF52540">
    <property type="entry name" value="P-loop containing nucleoside triphosphate hydrolases"/>
    <property type="match status" value="1"/>
</dbReference>
<dbReference type="Gene3D" id="3.40.50.300">
    <property type="entry name" value="P-loop containing nucleotide triphosphate hydrolases"/>
    <property type="match status" value="1"/>
</dbReference>
<dbReference type="PANTHER" id="PTHR40072:SF1">
    <property type="entry name" value="MOLYBDOPTERIN-GUANINE DINUCLEOTIDE BIOSYNTHESIS ADAPTER PROTEIN"/>
    <property type="match status" value="1"/>
</dbReference>
<comment type="caution">
    <text evidence="2">The sequence shown here is derived from an EMBL/GenBank/DDBJ whole genome shotgun (WGS) entry which is preliminary data.</text>
</comment>
<accession>A0A495BIY9</accession>
<dbReference type="RefSeq" id="WP_120809924.1">
    <property type="nucleotide sequence ID" value="NZ_RBID01000011.1"/>
</dbReference>
<dbReference type="InterPro" id="IPR004435">
    <property type="entry name" value="MobB_dom"/>
</dbReference>
<dbReference type="AlphaFoldDB" id="A0A495BIY9"/>
<sequence>MQKVLGIAGWSGSGKTTLIGALLPLLAARGLTVSVIKHSHHDIELDVAGKDSQRHRASGAHEVMVVSPYRFGLFVETPQPLTLEQQLSRLAAVDLVLLEGQKTLPVPRIEVHRSACAKPWLYPDDPFVIALASDCAAATDLPQLPLDDHAAIADFIANWLKDSA</sequence>
<proteinExistence type="predicted"/>
<reference evidence="2 3" key="1">
    <citation type="submission" date="2018-10" db="EMBL/GenBank/DDBJ databases">
        <title>Genomic Encyclopedia of Type Strains, Phase IV (KMG-IV): sequencing the most valuable type-strain genomes for metagenomic binning, comparative biology and taxonomic classification.</title>
        <authorList>
            <person name="Goeker M."/>
        </authorList>
    </citation>
    <scope>NUCLEOTIDE SEQUENCE [LARGE SCALE GENOMIC DNA]</scope>
    <source>
        <strain evidence="2 3">DSM 3303</strain>
    </source>
</reference>
<dbReference type="EMBL" id="RBID01000011">
    <property type="protein sequence ID" value="RKQ61309.1"/>
    <property type="molecule type" value="Genomic_DNA"/>
</dbReference>
<organism evidence="2 3">
    <name type="scientific">Vogesella indigofera</name>
    <name type="common">Pseudomonas indigofera</name>
    <dbReference type="NCBI Taxonomy" id="45465"/>
    <lineage>
        <taxon>Bacteria</taxon>
        <taxon>Pseudomonadati</taxon>
        <taxon>Pseudomonadota</taxon>
        <taxon>Betaproteobacteria</taxon>
        <taxon>Neisseriales</taxon>
        <taxon>Chromobacteriaceae</taxon>
        <taxon>Vogesella</taxon>
    </lineage>
</organism>
<dbReference type="GO" id="GO:0006777">
    <property type="term" value="P:Mo-molybdopterin cofactor biosynthetic process"/>
    <property type="evidence" value="ECO:0007669"/>
    <property type="project" value="InterPro"/>
</dbReference>
<protein>
    <submittedName>
        <fullName evidence="2">Molybdopterin guanine dinucleotide biosynthesis accessory protein MobB</fullName>
    </submittedName>
</protein>
<name>A0A495BIY9_VOGIN</name>
<evidence type="ECO:0000259" key="1">
    <source>
        <dbReference type="Pfam" id="PF03205"/>
    </source>
</evidence>
<gene>
    <name evidence="2" type="ORF">C8E02_1079</name>
</gene>
<dbReference type="Proteomes" id="UP000279384">
    <property type="component" value="Unassembled WGS sequence"/>
</dbReference>
<dbReference type="NCBIfam" id="TIGR00176">
    <property type="entry name" value="mobB"/>
    <property type="match status" value="1"/>
</dbReference>
<evidence type="ECO:0000313" key="2">
    <source>
        <dbReference type="EMBL" id="RKQ61309.1"/>
    </source>
</evidence>
<dbReference type="InterPro" id="IPR027417">
    <property type="entry name" value="P-loop_NTPase"/>
</dbReference>